<gene>
    <name evidence="2" type="ORF">NQ318_020589</name>
</gene>
<accession>A0AAV8Z394</accession>
<dbReference type="Gene3D" id="1.25.10.10">
    <property type="entry name" value="Leucine-rich Repeat Variant"/>
    <property type="match status" value="1"/>
</dbReference>
<reference evidence="2" key="1">
    <citation type="journal article" date="2023" name="Insect Mol. Biol.">
        <title>Genome sequencing provides insights into the evolution of gene families encoding plant cell wall-degrading enzymes in longhorned beetles.</title>
        <authorList>
            <person name="Shin N.R."/>
            <person name="Okamura Y."/>
            <person name="Kirsch R."/>
            <person name="Pauchet Y."/>
        </authorList>
    </citation>
    <scope>NUCLEOTIDE SEQUENCE</scope>
    <source>
        <strain evidence="2">AMC_N1</strain>
    </source>
</reference>
<dbReference type="AlphaFoldDB" id="A0AAV8Z394"/>
<keyword evidence="3" id="KW-1185">Reference proteome</keyword>
<dbReference type="SUPFAM" id="SSF48371">
    <property type="entry name" value="ARM repeat"/>
    <property type="match status" value="1"/>
</dbReference>
<feature type="compositionally biased region" description="Acidic residues" evidence="1">
    <location>
        <begin position="18"/>
        <end position="28"/>
    </location>
</feature>
<protein>
    <recommendedName>
        <fullName evidence="4">CCAAT-binding factor domain-containing protein</fullName>
    </recommendedName>
</protein>
<name>A0AAV8Z394_9CUCU</name>
<evidence type="ECO:0000313" key="3">
    <source>
        <dbReference type="Proteomes" id="UP001162162"/>
    </source>
</evidence>
<comment type="caution">
    <text evidence="2">The sequence shown here is derived from an EMBL/GenBank/DDBJ whole genome shotgun (WGS) entry which is preliminary data.</text>
</comment>
<organism evidence="2 3">
    <name type="scientific">Aromia moschata</name>
    <dbReference type="NCBI Taxonomy" id="1265417"/>
    <lineage>
        <taxon>Eukaryota</taxon>
        <taxon>Metazoa</taxon>
        <taxon>Ecdysozoa</taxon>
        <taxon>Arthropoda</taxon>
        <taxon>Hexapoda</taxon>
        <taxon>Insecta</taxon>
        <taxon>Pterygota</taxon>
        <taxon>Neoptera</taxon>
        <taxon>Endopterygota</taxon>
        <taxon>Coleoptera</taxon>
        <taxon>Polyphaga</taxon>
        <taxon>Cucujiformia</taxon>
        <taxon>Chrysomeloidea</taxon>
        <taxon>Cerambycidae</taxon>
        <taxon>Cerambycinae</taxon>
        <taxon>Callichromatini</taxon>
        <taxon>Aromia</taxon>
    </lineage>
</organism>
<evidence type="ECO:0000313" key="2">
    <source>
        <dbReference type="EMBL" id="KAJ8957550.1"/>
    </source>
</evidence>
<proteinExistence type="predicted"/>
<feature type="compositionally biased region" description="Basic residues" evidence="1">
    <location>
        <begin position="1"/>
        <end position="11"/>
    </location>
</feature>
<dbReference type="PANTHER" id="PTHR12048:SF0">
    <property type="entry name" value="CCAAT_ENHANCER-BINDING PROTEIN ZETA"/>
    <property type="match status" value="1"/>
</dbReference>
<dbReference type="PANTHER" id="PTHR12048">
    <property type="entry name" value="CCAAT-BINDING FACTOR-RELATED"/>
    <property type="match status" value="1"/>
</dbReference>
<sequence length="325" mass="37449">MVNKMKVKSNRKSFANVNEEENGDFDDYEEPKKWYNEIAEDSQNLEKCTEQVLIELKDEAKKCNDAEVANYNIKNSKRNSNYQWMKTIMSKGTVSDKIAAHTISIQDNPVCNLDKIRNLVGMVKVGKKKECIAVIDTLQELFLSDLLLPDKKLRAFHQRPLSEINELSSGNAVTRRKLLSVWYFEDQLKEVYTQFVLALNTVAHDTVESNKEKAVSAMYKLLAGNPEQEKNLLIYIINKLGDPSQKVASKAIYCLTQLLYEHSNMQGVVLNEIEKLLFRPNISSRAQYYSLCFLSQFHLNHEGRDVARNLIEVYFSFFKALVKKV</sequence>
<dbReference type="EMBL" id="JAPWTK010000022">
    <property type="protein sequence ID" value="KAJ8957550.1"/>
    <property type="molecule type" value="Genomic_DNA"/>
</dbReference>
<dbReference type="Proteomes" id="UP001162162">
    <property type="component" value="Unassembled WGS sequence"/>
</dbReference>
<evidence type="ECO:0000256" key="1">
    <source>
        <dbReference type="SAM" id="MobiDB-lite"/>
    </source>
</evidence>
<feature type="region of interest" description="Disordered" evidence="1">
    <location>
        <begin position="1"/>
        <end position="28"/>
    </location>
</feature>
<dbReference type="InterPro" id="IPR040155">
    <property type="entry name" value="CEBPZ/Mak21-like"/>
</dbReference>
<dbReference type="InterPro" id="IPR016024">
    <property type="entry name" value="ARM-type_fold"/>
</dbReference>
<dbReference type="GO" id="GO:0005634">
    <property type="term" value="C:nucleus"/>
    <property type="evidence" value="ECO:0007669"/>
    <property type="project" value="TreeGrafter"/>
</dbReference>
<dbReference type="InterPro" id="IPR011989">
    <property type="entry name" value="ARM-like"/>
</dbReference>
<evidence type="ECO:0008006" key="4">
    <source>
        <dbReference type="Google" id="ProtNLM"/>
    </source>
</evidence>